<evidence type="ECO:0000313" key="9">
    <source>
        <dbReference type="EMBL" id="SVD56236.1"/>
    </source>
</evidence>
<keyword evidence="4" id="KW-0227">DNA damage</keyword>
<feature type="non-terminal residue" evidence="9">
    <location>
        <position position="251"/>
    </location>
</feature>
<keyword evidence="6" id="KW-0234">DNA repair</keyword>
<dbReference type="GO" id="GO:0005524">
    <property type="term" value="F:ATP binding"/>
    <property type="evidence" value="ECO:0007669"/>
    <property type="project" value="UniProtKB-KW"/>
</dbReference>
<gene>
    <name evidence="9" type="ORF">METZ01_LOCUS409090</name>
</gene>
<keyword evidence="3" id="KW-0547">Nucleotide-binding</keyword>
<feature type="non-terminal residue" evidence="9">
    <location>
        <position position="1"/>
    </location>
</feature>
<dbReference type="PANTHER" id="PTHR11059">
    <property type="entry name" value="DNA REPAIR PROTEIN RECN"/>
    <property type="match status" value="1"/>
</dbReference>
<reference evidence="9" key="1">
    <citation type="submission" date="2018-05" db="EMBL/GenBank/DDBJ databases">
        <authorList>
            <person name="Lanie J.A."/>
            <person name="Ng W.-L."/>
            <person name="Kazmierczak K.M."/>
            <person name="Andrzejewski T.M."/>
            <person name="Davidsen T.M."/>
            <person name="Wayne K.J."/>
            <person name="Tettelin H."/>
            <person name="Glass J.I."/>
            <person name="Rusch D."/>
            <person name="Podicherti R."/>
            <person name="Tsui H.-C.T."/>
            <person name="Winkler M.E."/>
        </authorList>
    </citation>
    <scope>NUCLEOTIDE SEQUENCE</scope>
</reference>
<proteinExistence type="inferred from homology"/>
<evidence type="ECO:0000256" key="2">
    <source>
        <dbReference type="ARBA" id="ARBA00021315"/>
    </source>
</evidence>
<dbReference type="InterPro" id="IPR027417">
    <property type="entry name" value="P-loop_NTPase"/>
</dbReference>
<feature type="domain" description="Rad50/SbcC-type AAA" evidence="8">
    <location>
        <begin position="6"/>
        <end position="213"/>
    </location>
</feature>
<dbReference type="CDD" id="cd03241">
    <property type="entry name" value="ABC_RecN"/>
    <property type="match status" value="1"/>
</dbReference>
<dbReference type="GO" id="GO:0006310">
    <property type="term" value="P:DNA recombination"/>
    <property type="evidence" value="ECO:0007669"/>
    <property type="project" value="InterPro"/>
</dbReference>
<dbReference type="GO" id="GO:0016887">
    <property type="term" value="F:ATP hydrolysis activity"/>
    <property type="evidence" value="ECO:0007669"/>
    <property type="project" value="InterPro"/>
</dbReference>
<evidence type="ECO:0000256" key="6">
    <source>
        <dbReference type="ARBA" id="ARBA00023204"/>
    </source>
</evidence>
<dbReference type="AlphaFoldDB" id="A0A382WBI8"/>
<dbReference type="Gene3D" id="3.40.50.300">
    <property type="entry name" value="P-loop containing nucleotide triphosphate hydrolases"/>
    <property type="match status" value="1"/>
</dbReference>
<dbReference type="SUPFAM" id="SSF52540">
    <property type="entry name" value="P-loop containing nucleoside triphosphate hydrolases"/>
    <property type="match status" value="1"/>
</dbReference>
<dbReference type="InterPro" id="IPR038729">
    <property type="entry name" value="Rad50/SbcC_AAA"/>
</dbReference>
<dbReference type="FunFam" id="3.40.50.300:FF:000319">
    <property type="entry name" value="DNA repair protein RecN"/>
    <property type="match status" value="1"/>
</dbReference>
<dbReference type="GO" id="GO:0009432">
    <property type="term" value="P:SOS response"/>
    <property type="evidence" value="ECO:0007669"/>
    <property type="project" value="TreeGrafter"/>
</dbReference>
<keyword evidence="5" id="KW-0067">ATP-binding</keyword>
<protein>
    <recommendedName>
        <fullName evidence="2">DNA repair protein RecN</fullName>
    </recommendedName>
    <alternativeName>
        <fullName evidence="7">Recombination protein N</fullName>
    </alternativeName>
</protein>
<evidence type="ECO:0000256" key="5">
    <source>
        <dbReference type="ARBA" id="ARBA00022840"/>
    </source>
</evidence>
<name>A0A382WBI8_9ZZZZ</name>
<evidence type="ECO:0000256" key="7">
    <source>
        <dbReference type="ARBA" id="ARBA00033408"/>
    </source>
</evidence>
<evidence type="ECO:0000259" key="8">
    <source>
        <dbReference type="Pfam" id="PF13476"/>
    </source>
</evidence>
<dbReference type="GO" id="GO:0006302">
    <property type="term" value="P:double-strand break repair"/>
    <property type="evidence" value="ECO:0007669"/>
    <property type="project" value="InterPro"/>
</dbReference>
<evidence type="ECO:0000256" key="1">
    <source>
        <dbReference type="ARBA" id="ARBA00009441"/>
    </source>
</evidence>
<dbReference type="InterPro" id="IPR004604">
    <property type="entry name" value="DNA_recomb/repair_RecN"/>
</dbReference>
<dbReference type="EMBL" id="UINC01158604">
    <property type="protein sequence ID" value="SVD56236.1"/>
    <property type="molecule type" value="Genomic_DNA"/>
</dbReference>
<evidence type="ECO:0000256" key="3">
    <source>
        <dbReference type="ARBA" id="ARBA00022741"/>
    </source>
</evidence>
<comment type="similarity">
    <text evidence="1">Belongs to the RecN family.</text>
</comment>
<dbReference type="Pfam" id="PF13476">
    <property type="entry name" value="AAA_23"/>
    <property type="match status" value="1"/>
</dbReference>
<dbReference type="PANTHER" id="PTHR11059:SF0">
    <property type="entry name" value="DNA REPAIR PROTEIN RECN"/>
    <property type="match status" value="1"/>
</dbReference>
<organism evidence="9">
    <name type="scientific">marine metagenome</name>
    <dbReference type="NCBI Taxonomy" id="408172"/>
    <lineage>
        <taxon>unclassified sequences</taxon>
        <taxon>metagenomes</taxon>
        <taxon>ecological metagenomes</taxon>
    </lineage>
</organism>
<evidence type="ECO:0000256" key="4">
    <source>
        <dbReference type="ARBA" id="ARBA00022763"/>
    </source>
</evidence>
<sequence length="251" mass="27986">MLDQLFVKNLVVVQELNIEFKNGMTVVTGETGAGKSIIIQALSLVVGGRSDASLVRDGASKSEIVATFSIDIEDRLQSLLENLDLENGTECILRRIISADGKSRSYVNGSNVPLSTLRDIGGYLIDMHGQNEHQLLLRSNQHRILLDDYAITQDLCEEVNSTVYKYQQIQNEIEDLTKSNELLSTQKELLSHQLNELLQIDTTQDELDSIEDDYRVSVNASLLVEKISKILESLDHESGVNNILIDGERTV</sequence>
<accession>A0A382WBI8</accession>
<dbReference type="GO" id="GO:0043590">
    <property type="term" value="C:bacterial nucleoid"/>
    <property type="evidence" value="ECO:0007669"/>
    <property type="project" value="TreeGrafter"/>
</dbReference>